<dbReference type="Pfam" id="PF02954">
    <property type="entry name" value="HTH_8"/>
    <property type="match status" value="1"/>
</dbReference>
<feature type="domain" description="Sigma-54 factor interaction" evidence="7">
    <location>
        <begin position="1"/>
        <end position="67"/>
    </location>
</feature>
<keyword evidence="3" id="KW-0067">ATP-binding</keyword>
<proteinExistence type="predicted"/>
<dbReference type="Gene3D" id="1.10.8.60">
    <property type="match status" value="1"/>
</dbReference>
<evidence type="ECO:0000256" key="5">
    <source>
        <dbReference type="ARBA" id="ARBA00023015"/>
    </source>
</evidence>
<keyword evidence="2" id="KW-0547">Nucleotide-binding</keyword>
<evidence type="ECO:0000259" key="7">
    <source>
        <dbReference type="PROSITE" id="PS50045"/>
    </source>
</evidence>
<keyword evidence="1" id="KW-0597">Phosphoprotein</keyword>
<dbReference type="InterPro" id="IPR027417">
    <property type="entry name" value="P-loop_NTPase"/>
</dbReference>
<evidence type="ECO:0000256" key="6">
    <source>
        <dbReference type="ARBA" id="ARBA00023163"/>
    </source>
</evidence>
<dbReference type="GO" id="GO:0006355">
    <property type="term" value="P:regulation of DNA-templated transcription"/>
    <property type="evidence" value="ECO:0007669"/>
    <property type="project" value="InterPro"/>
</dbReference>
<keyword evidence="6" id="KW-0804">Transcription</keyword>
<dbReference type="InterPro" id="IPR058031">
    <property type="entry name" value="AAA_lid_NorR"/>
</dbReference>
<dbReference type="InterPro" id="IPR002078">
    <property type="entry name" value="Sigma_54_int"/>
</dbReference>
<dbReference type="GO" id="GO:0005524">
    <property type="term" value="F:ATP binding"/>
    <property type="evidence" value="ECO:0007669"/>
    <property type="project" value="UniProtKB-KW"/>
</dbReference>
<sequence>EPIHVPSLIDRKEDIPILVKYFIEDYYHTIGQESNVIIDDDALILLQSYSWPGNIKELRNITEKLILQMSSDNVNTITADLIPIEIKENHPNIINDNEVLISFNMKDARDIFERNYIISQLARFNGNISKTADFIGMERTALHRKLKYLGIDKRL</sequence>
<reference evidence="8 9" key="1">
    <citation type="journal article" date="2018" name="Microbiome">
        <title>Fine metagenomic profile of the Mediterranean stratified and mixed water columns revealed by assembly and recruitment.</title>
        <authorList>
            <person name="Haro-Moreno J.M."/>
            <person name="Lopez-Perez M."/>
            <person name="De La Torre J.R."/>
            <person name="Picazo A."/>
            <person name="Camacho A."/>
            <person name="Rodriguez-Valera F."/>
        </authorList>
    </citation>
    <scope>NUCLEOTIDE SEQUENCE [LARGE SCALE GENOMIC DNA]</scope>
    <source>
        <strain evidence="8">MED-G57</strain>
    </source>
</reference>
<dbReference type="GO" id="GO:0000160">
    <property type="term" value="P:phosphorelay signal transduction system"/>
    <property type="evidence" value="ECO:0007669"/>
    <property type="project" value="UniProtKB-KW"/>
</dbReference>
<gene>
    <name evidence="8" type="ORF">DBW71_05830</name>
</gene>
<evidence type="ECO:0000256" key="3">
    <source>
        <dbReference type="ARBA" id="ARBA00022840"/>
    </source>
</evidence>
<organism evidence="8 9">
    <name type="scientific">PS1 clade bacterium</name>
    <dbReference type="NCBI Taxonomy" id="2175152"/>
    <lineage>
        <taxon>Bacteria</taxon>
        <taxon>Pseudomonadati</taxon>
        <taxon>Pseudomonadota</taxon>
        <taxon>Alphaproteobacteria</taxon>
        <taxon>PS1 clade</taxon>
    </lineage>
</organism>
<accession>A0A368DKR1</accession>
<feature type="non-terminal residue" evidence="8">
    <location>
        <position position="1"/>
    </location>
</feature>
<dbReference type="PANTHER" id="PTHR32071">
    <property type="entry name" value="TRANSCRIPTIONAL REGULATORY PROTEIN"/>
    <property type="match status" value="1"/>
</dbReference>
<evidence type="ECO:0000256" key="1">
    <source>
        <dbReference type="ARBA" id="ARBA00022553"/>
    </source>
</evidence>
<dbReference type="InterPro" id="IPR002197">
    <property type="entry name" value="HTH_Fis"/>
</dbReference>
<dbReference type="EMBL" id="QOQD01000016">
    <property type="protein sequence ID" value="RCL72234.1"/>
    <property type="molecule type" value="Genomic_DNA"/>
</dbReference>
<dbReference type="GO" id="GO:0043565">
    <property type="term" value="F:sequence-specific DNA binding"/>
    <property type="evidence" value="ECO:0007669"/>
    <property type="project" value="InterPro"/>
</dbReference>
<dbReference type="PRINTS" id="PR01590">
    <property type="entry name" value="HTHFIS"/>
</dbReference>
<name>A0A368DKR1_9PROT</name>
<dbReference type="PROSITE" id="PS50045">
    <property type="entry name" value="SIGMA54_INTERACT_4"/>
    <property type="match status" value="1"/>
</dbReference>
<dbReference type="Pfam" id="PF25601">
    <property type="entry name" value="AAA_lid_14"/>
    <property type="match status" value="1"/>
</dbReference>
<keyword evidence="5" id="KW-0805">Transcription regulation</keyword>
<dbReference type="Proteomes" id="UP000253570">
    <property type="component" value="Unassembled WGS sequence"/>
</dbReference>
<evidence type="ECO:0000313" key="8">
    <source>
        <dbReference type="EMBL" id="RCL72234.1"/>
    </source>
</evidence>
<evidence type="ECO:0000256" key="2">
    <source>
        <dbReference type="ARBA" id="ARBA00022741"/>
    </source>
</evidence>
<evidence type="ECO:0000256" key="4">
    <source>
        <dbReference type="ARBA" id="ARBA00023012"/>
    </source>
</evidence>
<protein>
    <submittedName>
        <fullName evidence="8">Sigma-54-dependent Fis family transcriptional regulator</fullName>
    </submittedName>
</protein>
<dbReference type="Gene3D" id="1.10.10.60">
    <property type="entry name" value="Homeodomain-like"/>
    <property type="match status" value="1"/>
</dbReference>
<dbReference type="PANTHER" id="PTHR32071:SF17">
    <property type="entry name" value="TRANSCRIPTIONAL REGULATOR (NTRC FAMILY)"/>
    <property type="match status" value="1"/>
</dbReference>
<comment type="caution">
    <text evidence="8">The sequence shown here is derived from an EMBL/GenBank/DDBJ whole genome shotgun (WGS) entry which is preliminary data.</text>
</comment>
<dbReference type="InterPro" id="IPR009057">
    <property type="entry name" value="Homeodomain-like_sf"/>
</dbReference>
<evidence type="ECO:0000313" key="9">
    <source>
        <dbReference type="Proteomes" id="UP000253570"/>
    </source>
</evidence>
<keyword evidence="4" id="KW-0902">Two-component regulatory system</keyword>
<dbReference type="AlphaFoldDB" id="A0A368DKR1"/>
<dbReference type="SUPFAM" id="SSF46689">
    <property type="entry name" value="Homeodomain-like"/>
    <property type="match status" value="1"/>
</dbReference>
<dbReference type="SUPFAM" id="SSF52540">
    <property type="entry name" value="P-loop containing nucleoside triphosphate hydrolases"/>
    <property type="match status" value="1"/>
</dbReference>